<keyword evidence="2" id="KW-1185">Reference proteome</keyword>
<protein>
    <submittedName>
        <fullName evidence="1">Uncharacterized protein</fullName>
    </submittedName>
</protein>
<comment type="caution">
    <text evidence="1">The sequence shown here is derived from an EMBL/GenBank/DDBJ whole genome shotgun (WGS) entry which is preliminary data.</text>
</comment>
<dbReference type="RefSeq" id="WP_179786373.1">
    <property type="nucleotide sequence ID" value="NZ_JACBZH010000001.1"/>
</dbReference>
<dbReference type="EMBL" id="JACBZH010000001">
    <property type="protein sequence ID" value="NYH88485.1"/>
    <property type="molecule type" value="Genomic_DNA"/>
</dbReference>
<accession>A0A852Z8D1</accession>
<reference evidence="1 2" key="1">
    <citation type="submission" date="2020-07" db="EMBL/GenBank/DDBJ databases">
        <title>Sequencing the genomes of 1000 actinobacteria strains.</title>
        <authorList>
            <person name="Klenk H.-P."/>
        </authorList>
    </citation>
    <scope>NUCLEOTIDE SEQUENCE [LARGE SCALE GENOMIC DNA]</scope>
    <source>
        <strain evidence="1 2">DSM 18448</strain>
    </source>
</reference>
<name>A0A852Z8D1_9ACTN</name>
<dbReference type="AlphaFoldDB" id="A0A852Z8D1"/>
<proteinExistence type="predicted"/>
<organism evidence="1 2">
    <name type="scientific">Actinopolymorpha rutila</name>
    <dbReference type="NCBI Taxonomy" id="446787"/>
    <lineage>
        <taxon>Bacteria</taxon>
        <taxon>Bacillati</taxon>
        <taxon>Actinomycetota</taxon>
        <taxon>Actinomycetes</taxon>
        <taxon>Propionibacteriales</taxon>
        <taxon>Actinopolymorphaceae</taxon>
        <taxon>Actinopolymorpha</taxon>
    </lineage>
</organism>
<gene>
    <name evidence="1" type="ORF">F4554_001123</name>
</gene>
<evidence type="ECO:0000313" key="2">
    <source>
        <dbReference type="Proteomes" id="UP000579605"/>
    </source>
</evidence>
<sequence>MLGNDDWYPGRPLVVQERWRDQLWSAVPHVLVEDGDWYVTHVPARTTATRACLEVGRLTRVSPHRGRLCCRRRA</sequence>
<dbReference type="Proteomes" id="UP000579605">
    <property type="component" value="Unassembled WGS sequence"/>
</dbReference>
<evidence type="ECO:0000313" key="1">
    <source>
        <dbReference type="EMBL" id="NYH88485.1"/>
    </source>
</evidence>